<evidence type="ECO:0000256" key="1">
    <source>
        <dbReference type="SAM" id="MobiDB-lite"/>
    </source>
</evidence>
<feature type="region of interest" description="Disordered" evidence="1">
    <location>
        <begin position="1"/>
        <end position="20"/>
    </location>
</feature>
<proteinExistence type="predicted"/>
<reference evidence="3" key="1">
    <citation type="submission" date="2025-08" db="UniProtKB">
        <authorList>
            <consortium name="RefSeq"/>
        </authorList>
    </citation>
    <scope>IDENTIFICATION</scope>
    <source>
        <tissue evidence="3">Young leaves</tissue>
    </source>
</reference>
<accession>A0A6J1FG95</accession>
<dbReference type="PANTHER" id="PTHR33974">
    <property type="entry name" value="VASCULAR-RELATED UNKNOWN PROTEIN 1-RELATED"/>
    <property type="match status" value="1"/>
</dbReference>
<gene>
    <name evidence="3" type="primary">LOC111443646</name>
</gene>
<evidence type="ECO:0000313" key="3">
    <source>
        <dbReference type="RefSeq" id="XP_022937320.1"/>
    </source>
</evidence>
<sequence length="180" mass="20172">MAKESSAHTSVCHGGDQSSEESGWTIYFEDFLNNHHPTNQPPTSFSSFPLSPDQSYPIADAASSVVDHKLLENHDGAAMDPGFSCKDHINFFKKRKMIYEVFVDDEALEDTASSPVNSPKVCDSNYFSKNPRHKGKLITPQVHERREIGDLIGIGSEYTELKKRGLCLVPFSMILNYMDQ</sequence>
<dbReference type="Proteomes" id="UP000504609">
    <property type="component" value="Unplaced"/>
</dbReference>
<protein>
    <submittedName>
        <fullName evidence="3">Uncharacterized protein</fullName>
    </submittedName>
</protein>
<name>A0A6J1FG95_CUCMO</name>
<evidence type="ECO:0000313" key="2">
    <source>
        <dbReference type="Proteomes" id="UP000504609"/>
    </source>
</evidence>
<keyword evidence="2" id="KW-1185">Reference proteome</keyword>
<dbReference type="PANTHER" id="PTHR33974:SF25">
    <property type="entry name" value="SMALL PHOSPHATASE-LIKE PROTEIN 2, PUTATIVE-RELATED"/>
    <property type="match status" value="1"/>
</dbReference>
<dbReference type="GeneID" id="111443646"/>
<dbReference type="KEGG" id="cmos:111443646"/>
<dbReference type="InterPro" id="IPR039280">
    <property type="entry name" value="VUP"/>
</dbReference>
<dbReference type="GO" id="GO:0010089">
    <property type="term" value="P:xylem development"/>
    <property type="evidence" value="ECO:0007669"/>
    <property type="project" value="InterPro"/>
</dbReference>
<dbReference type="RefSeq" id="XP_022937320.1">
    <property type="nucleotide sequence ID" value="XM_023081552.1"/>
</dbReference>
<organism evidence="2 3">
    <name type="scientific">Cucurbita moschata</name>
    <name type="common">Winter crookneck squash</name>
    <name type="synonym">Cucurbita pepo var. moschata</name>
    <dbReference type="NCBI Taxonomy" id="3662"/>
    <lineage>
        <taxon>Eukaryota</taxon>
        <taxon>Viridiplantae</taxon>
        <taxon>Streptophyta</taxon>
        <taxon>Embryophyta</taxon>
        <taxon>Tracheophyta</taxon>
        <taxon>Spermatophyta</taxon>
        <taxon>Magnoliopsida</taxon>
        <taxon>eudicotyledons</taxon>
        <taxon>Gunneridae</taxon>
        <taxon>Pentapetalae</taxon>
        <taxon>rosids</taxon>
        <taxon>fabids</taxon>
        <taxon>Cucurbitales</taxon>
        <taxon>Cucurbitaceae</taxon>
        <taxon>Cucurbiteae</taxon>
        <taxon>Cucurbita</taxon>
    </lineage>
</organism>
<dbReference type="AlphaFoldDB" id="A0A6J1FG95"/>